<comment type="caution">
    <text evidence="2">The sequence shown here is derived from an EMBL/GenBank/DDBJ whole genome shotgun (WGS) entry which is preliminary data.</text>
</comment>
<name>A0ABV4MRD2_9VIBR</name>
<reference evidence="2 3" key="1">
    <citation type="journal article" date="2024" name="ISME J.">
        <title>Tailless and filamentous prophages are predominant in marine Vibrio.</title>
        <authorList>
            <person name="Steensen K."/>
            <person name="Seneca J."/>
            <person name="Bartlau N."/>
            <person name="Yu X.A."/>
            <person name="Hussain F.A."/>
            <person name="Polz M.F."/>
        </authorList>
    </citation>
    <scope>NUCLEOTIDE SEQUENCE [LARGE SCALE GENOMIC DNA]</scope>
    <source>
        <strain evidence="2 3">10N.239.312.F12</strain>
    </source>
</reference>
<proteinExistence type="predicted"/>
<dbReference type="EMBL" id="JBFSSG010000001">
    <property type="protein sequence ID" value="MEZ8719705.1"/>
    <property type="molecule type" value="Genomic_DNA"/>
</dbReference>
<dbReference type="RefSeq" id="WP_269336703.1">
    <property type="nucleotide sequence ID" value="NZ_JBFSSG010000001.1"/>
</dbReference>
<protein>
    <submittedName>
        <fullName evidence="2">DUF6884 domain-containing protein</fullName>
    </submittedName>
</protein>
<evidence type="ECO:0000313" key="2">
    <source>
        <dbReference type="EMBL" id="MEZ8719705.1"/>
    </source>
</evidence>
<feature type="domain" description="DUF6884" evidence="1">
    <location>
        <begin position="9"/>
        <end position="121"/>
    </location>
</feature>
<evidence type="ECO:0000259" key="1">
    <source>
        <dbReference type="Pfam" id="PF21818"/>
    </source>
</evidence>
<accession>A0ABV4MRD2</accession>
<organism evidence="2 3">
    <name type="scientific">Vibrio pomeroyi</name>
    <dbReference type="NCBI Taxonomy" id="198832"/>
    <lineage>
        <taxon>Bacteria</taxon>
        <taxon>Pseudomonadati</taxon>
        <taxon>Pseudomonadota</taxon>
        <taxon>Gammaproteobacteria</taxon>
        <taxon>Vibrionales</taxon>
        <taxon>Vibrionaceae</taxon>
        <taxon>Vibrio</taxon>
    </lineage>
</organism>
<dbReference type="InterPro" id="IPR049251">
    <property type="entry name" value="DUF6884"/>
</dbReference>
<dbReference type="Proteomes" id="UP001570071">
    <property type="component" value="Unassembled WGS sequence"/>
</dbReference>
<evidence type="ECO:0000313" key="3">
    <source>
        <dbReference type="Proteomes" id="UP001570071"/>
    </source>
</evidence>
<sequence>MTPSNNKPVLIIGCSDGKGSYAAPAFDLYQGAMFKLINANMANVHDHFEVLILSALHGLIHSSQIIEPYDQRMAKRTNAAEISQFVKDHKNSSYKLLEQYATNDRNLHIVLSNDYLAALDEMFEAPRFKKLIKAFNSSYISRKHSGIGVLRGRLKKILKTVESKSEPTLFRSGLANEDEFIGYSHANACLGASLAYVSDIKKVNLFDYMVQSMQDGKRAFLDNGVITELGRGKFVSPASVFERYTNIVRHLKPSVAKRLSIVIPDNPFDTAASVTILRENRKAIKWLASRCDVILPVHLAPDIAKHAHDLMKELNYISGIRLGVPCKDAIKTDTGSIPVRLSLTDIETLFEQKNPKGKPLFSAVHYLALSEVSRGNIYQERKLLANIHAMDFACDACRSAAVMGNEKESNRSGAVMLRQVKEEFTHDNTIKSPEFESHKLDQEYEEPVAFTSAADAIEENVTVFVQHWNSTMGAAWALDIDGMDEEAAKEYCTEILCSFPRIIEDQLLEGLKQNYWQQFSHKHHEPTSFDKRTETFSRLFTDGQRKAVQTSLPI</sequence>
<gene>
    <name evidence="2" type="ORF">AB6D66_01410</name>
</gene>
<dbReference type="Pfam" id="PF21818">
    <property type="entry name" value="DUF6884"/>
    <property type="match status" value="1"/>
</dbReference>
<keyword evidence="3" id="KW-1185">Reference proteome</keyword>